<evidence type="ECO:0000256" key="1">
    <source>
        <dbReference type="SAM" id="MobiDB-lite"/>
    </source>
</evidence>
<evidence type="ECO:0000313" key="2">
    <source>
        <dbReference type="EMBL" id="KAJ5151794.1"/>
    </source>
</evidence>
<keyword evidence="3" id="KW-1185">Reference proteome</keyword>
<dbReference type="EMBL" id="JAPQKO010000008">
    <property type="protein sequence ID" value="KAJ5151794.1"/>
    <property type="molecule type" value="Genomic_DNA"/>
</dbReference>
<evidence type="ECO:0000313" key="3">
    <source>
        <dbReference type="Proteomes" id="UP001146351"/>
    </source>
</evidence>
<feature type="region of interest" description="Disordered" evidence="1">
    <location>
        <begin position="1"/>
        <end position="24"/>
    </location>
</feature>
<dbReference type="AlphaFoldDB" id="A0A9W9LEM4"/>
<dbReference type="Proteomes" id="UP001146351">
    <property type="component" value="Unassembled WGS sequence"/>
</dbReference>
<gene>
    <name evidence="2" type="ORF">N7492_010089</name>
</gene>
<feature type="compositionally biased region" description="Polar residues" evidence="1">
    <location>
        <begin position="11"/>
        <end position="20"/>
    </location>
</feature>
<reference evidence="2" key="1">
    <citation type="submission" date="2022-11" db="EMBL/GenBank/DDBJ databases">
        <authorList>
            <person name="Petersen C."/>
        </authorList>
    </citation>
    <scope>NUCLEOTIDE SEQUENCE</scope>
    <source>
        <strain evidence="2">IBT 21917</strain>
    </source>
</reference>
<protein>
    <submittedName>
        <fullName evidence="2">Uncharacterized protein</fullName>
    </submittedName>
</protein>
<reference evidence="2" key="2">
    <citation type="journal article" date="2023" name="IMA Fungus">
        <title>Comparative genomic study of the Penicillium genus elucidates a diverse pangenome and 15 lateral gene transfer events.</title>
        <authorList>
            <person name="Petersen C."/>
            <person name="Sorensen T."/>
            <person name="Nielsen M.R."/>
            <person name="Sondergaard T.E."/>
            <person name="Sorensen J.L."/>
            <person name="Fitzpatrick D.A."/>
            <person name="Frisvad J.C."/>
            <person name="Nielsen K.L."/>
        </authorList>
    </citation>
    <scope>NUCLEOTIDE SEQUENCE</scope>
    <source>
        <strain evidence="2">IBT 21917</strain>
    </source>
</reference>
<name>A0A9W9LEM4_9EURO</name>
<sequence>MPPPLPPIITQVDTNTPSGQSLPSFTSLSTLPSADSAISIAENTDPAPLDQFERSSMERRRIHGLEPAGYRPVWHFQLGYPGEVPDEIAEYLYPGIEKGIEVIGPRSSLFWLARADQLCDLIQDPAYTLEDAIEYIPHGAGYNWLIGRLFDDGQIPDRIMAEFYHEWLVMGPGSVSRPEAIPPAVSSSVSEHNTLNIFPFARLQSIPPKILCSPPSKKNVECNATDLENQFLNSLGGNLLFKGVPRAHLVSLMAFFSPTIQSSHNDNELGPGFYTTPSLPHALRYAISGAVLVFKDPDFRDLHQLHLSTQDWNVVVAFWTRQQVSNVEERIPRGWQMSDILEGAISTRDERSGRRIPGEETQIVGVSPAGVHAFASALRMIIWIE</sequence>
<organism evidence="2 3">
    <name type="scientific">Penicillium capsulatum</name>
    <dbReference type="NCBI Taxonomy" id="69766"/>
    <lineage>
        <taxon>Eukaryota</taxon>
        <taxon>Fungi</taxon>
        <taxon>Dikarya</taxon>
        <taxon>Ascomycota</taxon>
        <taxon>Pezizomycotina</taxon>
        <taxon>Eurotiomycetes</taxon>
        <taxon>Eurotiomycetidae</taxon>
        <taxon>Eurotiales</taxon>
        <taxon>Aspergillaceae</taxon>
        <taxon>Penicillium</taxon>
    </lineage>
</organism>
<dbReference type="OrthoDB" id="2440450at2759"/>
<comment type="caution">
    <text evidence="2">The sequence shown here is derived from an EMBL/GenBank/DDBJ whole genome shotgun (WGS) entry which is preliminary data.</text>
</comment>
<proteinExistence type="predicted"/>
<accession>A0A9W9LEM4</accession>